<accession>A0A9Q0H7D2</accession>
<evidence type="ECO:0000313" key="1">
    <source>
        <dbReference type="EMBL" id="KAJ4958917.1"/>
    </source>
</evidence>
<organism evidence="1 2">
    <name type="scientific">Protea cynaroides</name>
    <dbReference type="NCBI Taxonomy" id="273540"/>
    <lineage>
        <taxon>Eukaryota</taxon>
        <taxon>Viridiplantae</taxon>
        <taxon>Streptophyta</taxon>
        <taxon>Embryophyta</taxon>
        <taxon>Tracheophyta</taxon>
        <taxon>Spermatophyta</taxon>
        <taxon>Magnoliopsida</taxon>
        <taxon>Proteales</taxon>
        <taxon>Proteaceae</taxon>
        <taxon>Protea</taxon>
    </lineage>
</organism>
<reference evidence="1" key="1">
    <citation type="journal article" date="2023" name="Plant J.">
        <title>The genome of the king protea, Protea cynaroides.</title>
        <authorList>
            <person name="Chang J."/>
            <person name="Duong T.A."/>
            <person name="Schoeman C."/>
            <person name="Ma X."/>
            <person name="Roodt D."/>
            <person name="Barker N."/>
            <person name="Li Z."/>
            <person name="Van de Peer Y."/>
            <person name="Mizrachi E."/>
        </authorList>
    </citation>
    <scope>NUCLEOTIDE SEQUENCE</scope>
    <source>
        <tissue evidence="1">Young leaves</tissue>
    </source>
</reference>
<dbReference type="OrthoDB" id="162989at2759"/>
<dbReference type="PANTHER" id="PTHR47512">
    <property type="entry name" value="EXPRESSED PROTEIN"/>
    <property type="match status" value="1"/>
</dbReference>
<gene>
    <name evidence="1" type="ORF">NE237_026028</name>
</gene>
<protein>
    <submittedName>
        <fullName evidence="1">Uncharacterized protein</fullName>
    </submittedName>
</protein>
<comment type="caution">
    <text evidence="1">The sequence shown here is derived from an EMBL/GenBank/DDBJ whole genome shotgun (WGS) entry which is preliminary data.</text>
</comment>
<dbReference type="AlphaFoldDB" id="A0A9Q0H7D2"/>
<keyword evidence="2" id="KW-1185">Reference proteome</keyword>
<dbReference type="PANTHER" id="PTHR47512:SF3">
    <property type="entry name" value="CHALCONE-FLAVONONE ISOMERASE FAMILY PROTEIN"/>
    <property type="match status" value="1"/>
</dbReference>
<sequence>MTRSAKIATMALIDITNDSPVNGLVGGSLETPSSFAKKRDLSKKTPSSGEALLRGQVKTLLQKVKEEGEFSKLSFELRPLLHHSSALDSPSNFLAPTPENMP</sequence>
<dbReference type="EMBL" id="JAMYWD010000010">
    <property type="protein sequence ID" value="KAJ4958917.1"/>
    <property type="molecule type" value="Genomic_DNA"/>
</dbReference>
<proteinExistence type="predicted"/>
<name>A0A9Q0H7D2_9MAGN</name>
<evidence type="ECO:0000313" key="2">
    <source>
        <dbReference type="Proteomes" id="UP001141806"/>
    </source>
</evidence>
<dbReference type="Proteomes" id="UP001141806">
    <property type="component" value="Unassembled WGS sequence"/>
</dbReference>